<dbReference type="InterPro" id="IPR006143">
    <property type="entry name" value="RND_pump_MFP"/>
</dbReference>
<dbReference type="Proteomes" id="UP000286701">
    <property type="component" value="Unassembled WGS sequence"/>
</dbReference>
<dbReference type="OrthoDB" id="9806939at2"/>
<dbReference type="Gene3D" id="2.40.420.20">
    <property type="match status" value="1"/>
</dbReference>
<comment type="similarity">
    <text evidence="1">Belongs to the membrane fusion protein (MFP) (TC 8.A.1) family.</text>
</comment>
<keyword evidence="2" id="KW-0813">Transport</keyword>
<dbReference type="GO" id="GO:0046914">
    <property type="term" value="F:transition metal ion binding"/>
    <property type="evidence" value="ECO:0007669"/>
    <property type="project" value="TreeGrafter"/>
</dbReference>
<evidence type="ECO:0000259" key="5">
    <source>
        <dbReference type="Pfam" id="PF25954"/>
    </source>
</evidence>
<gene>
    <name evidence="7" type="ORF">EPL05_19705</name>
</gene>
<dbReference type="PANTHER" id="PTHR30097">
    <property type="entry name" value="CATION EFFLUX SYSTEM PROTEIN CUSB"/>
    <property type="match status" value="1"/>
</dbReference>
<dbReference type="InterPro" id="IPR058790">
    <property type="entry name" value="BSH_CusB"/>
</dbReference>
<feature type="domain" description="CzcB-like C-terminal circularly permuted SH3-like" evidence="6">
    <location>
        <begin position="356"/>
        <end position="415"/>
    </location>
</feature>
<evidence type="ECO:0000256" key="1">
    <source>
        <dbReference type="ARBA" id="ARBA00009477"/>
    </source>
</evidence>
<evidence type="ECO:0000256" key="2">
    <source>
        <dbReference type="ARBA" id="ARBA00022448"/>
    </source>
</evidence>
<dbReference type="GO" id="GO:0016020">
    <property type="term" value="C:membrane"/>
    <property type="evidence" value="ECO:0007669"/>
    <property type="project" value="InterPro"/>
</dbReference>
<proteinExistence type="inferred from homology"/>
<dbReference type="AlphaFoldDB" id="A0A444MJE8"/>
<reference evidence="7 8" key="1">
    <citation type="submission" date="2019-01" db="EMBL/GenBank/DDBJ databases">
        <title>Mucilaginibacter antarcticum sp. nov., isolated from antarctic soil.</title>
        <authorList>
            <person name="Yan Y.-Q."/>
            <person name="Du Z.-J."/>
        </authorList>
    </citation>
    <scope>NUCLEOTIDE SEQUENCE [LARGE SCALE GENOMIC DNA]</scope>
    <source>
        <strain evidence="7 8">F01003</strain>
    </source>
</reference>
<dbReference type="EMBL" id="SBIW01000011">
    <property type="protein sequence ID" value="RWY48371.1"/>
    <property type="molecule type" value="Genomic_DNA"/>
</dbReference>
<dbReference type="Pfam" id="PF25975">
    <property type="entry name" value="CzcB_C"/>
    <property type="match status" value="1"/>
</dbReference>
<dbReference type="PANTHER" id="PTHR30097:SF15">
    <property type="entry name" value="CATION EFFLUX SYSTEM PROTEIN CUSB"/>
    <property type="match status" value="1"/>
</dbReference>
<dbReference type="InterPro" id="IPR058649">
    <property type="entry name" value="CzcB_C"/>
</dbReference>
<dbReference type="InterPro" id="IPR045800">
    <property type="entry name" value="HMBD"/>
</dbReference>
<dbReference type="NCBIfam" id="TIGR01730">
    <property type="entry name" value="RND_mfp"/>
    <property type="match status" value="1"/>
</dbReference>
<dbReference type="Pfam" id="PF19335">
    <property type="entry name" value="HMBD"/>
    <property type="match status" value="1"/>
</dbReference>
<name>A0A444MJE8_9SPHI</name>
<evidence type="ECO:0000259" key="6">
    <source>
        <dbReference type="Pfam" id="PF25975"/>
    </source>
</evidence>
<dbReference type="Gene3D" id="2.40.50.100">
    <property type="match status" value="1"/>
</dbReference>
<dbReference type="InterPro" id="IPR051909">
    <property type="entry name" value="MFP_Cation_Efflux"/>
</dbReference>
<protein>
    <submittedName>
        <fullName evidence="7">Efflux RND transporter periplasmic adaptor subunit</fullName>
    </submittedName>
</protein>
<feature type="domain" description="Heavy metal binding" evidence="3">
    <location>
        <begin position="63"/>
        <end position="90"/>
    </location>
</feature>
<keyword evidence="8" id="KW-1185">Reference proteome</keyword>
<dbReference type="GO" id="GO:0015679">
    <property type="term" value="P:plasma membrane copper ion transport"/>
    <property type="evidence" value="ECO:0007669"/>
    <property type="project" value="TreeGrafter"/>
</dbReference>
<dbReference type="Gene3D" id="2.40.30.170">
    <property type="match status" value="1"/>
</dbReference>
<evidence type="ECO:0000313" key="8">
    <source>
        <dbReference type="Proteomes" id="UP000286701"/>
    </source>
</evidence>
<feature type="domain" description="CusB-like barrel-sandwich hybrid" evidence="4">
    <location>
        <begin position="146"/>
        <end position="267"/>
    </location>
</feature>
<comment type="caution">
    <text evidence="7">The sequence shown here is derived from an EMBL/GenBank/DDBJ whole genome shotgun (WGS) entry which is preliminary data.</text>
</comment>
<feature type="domain" description="CusB-like beta-barrel" evidence="5">
    <location>
        <begin position="274"/>
        <end position="348"/>
    </location>
</feature>
<organism evidence="7 8">
    <name type="scientific">Mucilaginibacter gilvus</name>
    <dbReference type="NCBI Taxonomy" id="2305909"/>
    <lineage>
        <taxon>Bacteria</taxon>
        <taxon>Pseudomonadati</taxon>
        <taxon>Bacteroidota</taxon>
        <taxon>Sphingobacteriia</taxon>
        <taxon>Sphingobacteriales</taxon>
        <taxon>Sphingobacteriaceae</taxon>
        <taxon>Mucilaginibacter</taxon>
    </lineage>
</organism>
<accession>A0A444MJE8</accession>
<dbReference type="SUPFAM" id="SSF111369">
    <property type="entry name" value="HlyD-like secretion proteins"/>
    <property type="match status" value="1"/>
</dbReference>
<sequence>MRNIYPTAKASLKYKTMIKFNNHTIAFKTVSLFCLAFLFLISLNSCHPKAKQQAVVKAQNKAYYTCSMHPQVHEDHDGNCPICSMKLIKVELTGTMNNMAGDKIILTATQVQLAAIQTDTVKEQNTGNEKTLTGTVTTDETGAQELSARLAGRIQRLFVRAVGEKITIGQPVYSLYSEDLQEAEKEYLLAKQQQKLLHNPDVDYQQLIVAAESKLQLWGLALSQINSLAASGKVSASTVVLSKINGTVSDIAVHEGDYVTEGMTILKAQSLNRLWVEAQLYANEAGIYKVNDLVNVSLPDLGGQIIKGKVGFVNPELSETSKVDLIRISIPNTQGLVRPGMLAYITIGNGGVHTMAVPASAVLTDGRGSKVWIKNSDGGFSPKMIKVGSGNQNYLPIISGLSPGSIVVTNGAYLLNSEAIFKNGGDQMAGMKM</sequence>
<dbReference type="InterPro" id="IPR058792">
    <property type="entry name" value="Beta-barrel_RND_2"/>
</dbReference>
<evidence type="ECO:0000259" key="4">
    <source>
        <dbReference type="Pfam" id="PF25919"/>
    </source>
</evidence>
<dbReference type="Pfam" id="PF25919">
    <property type="entry name" value="BSH_CusB"/>
    <property type="match status" value="1"/>
</dbReference>
<evidence type="ECO:0000313" key="7">
    <source>
        <dbReference type="EMBL" id="RWY48371.1"/>
    </source>
</evidence>
<dbReference type="GO" id="GO:0030288">
    <property type="term" value="C:outer membrane-bounded periplasmic space"/>
    <property type="evidence" value="ECO:0007669"/>
    <property type="project" value="TreeGrafter"/>
</dbReference>
<dbReference type="GO" id="GO:0060003">
    <property type="term" value="P:copper ion export"/>
    <property type="evidence" value="ECO:0007669"/>
    <property type="project" value="TreeGrafter"/>
</dbReference>
<evidence type="ECO:0000259" key="3">
    <source>
        <dbReference type="Pfam" id="PF19335"/>
    </source>
</evidence>
<dbReference type="GO" id="GO:0022857">
    <property type="term" value="F:transmembrane transporter activity"/>
    <property type="evidence" value="ECO:0007669"/>
    <property type="project" value="InterPro"/>
</dbReference>
<dbReference type="Pfam" id="PF25954">
    <property type="entry name" value="Beta-barrel_RND_2"/>
    <property type="match status" value="1"/>
</dbReference>